<gene>
    <name evidence="1" type="ORF">ALNOE001_19970</name>
</gene>
<name>A0A366M7Q7_9EURY</name>
<dbReference type="EMBL" id="NIZT01000070">
    <property type="protein sequence ID" value="RBQ22271.1"/>
    <property type="molecule type" value="Genomic_DNA"/>
</dbReference>
<accession>A0A366M7Q7</accession>
<reference evidence="1 2" key="1">
    <citation type="submission" date="2018-06" db="EMBL/GenBank/DDBJ databases">
        <title>Genomic insight into two independent archaeal endosymbiosis events.</title>
        <authorList>
            <person name="Lind A.E."/>
            <person name="Lewis W.H."/>
            <person name="Spang A."/>
            <person name="Guy L."/>
            <person name="Embley M.T."/>
            <person name="Ettema T.J.G."/>
        </authorList>
    </citation>
    <scope>NUCLEOTIDE SEQUENCE [LARGE SCALE GENOMIC DNA]</scope>
    <source>
        <strain evidence="1">NOE</strain>
    </source>
</reference>
<evidence type="ECO:0000313" key="2">
    <source>
        <dbReference type="Proteomes" id="UP000253099"/>
    </source>
</evidence>
<keyword evidence="2" id="KW-1185">Reference proteome</keyword>
<evidence type="ECO:0008006" key="3">
    <source>
        <dbReference type="Google" id="ProtNLM"/>
    </source>
</evidence>
<organism evidence="1 2">
    <name type="scientific">Candidatus Methanobinarius endosymbioticus</name>
    <dbReference type="NCBI Taxonomy" id="2006182"/>
    <lineage>
        <taxon>Archaea</taxon>
        <taxon>Methanobacteriati</taxon>
        <taxon>Methanobacteriota</taxon>
        <taxon>Methanomada group</taxon>
        <taxon>Methanobacteria</taxon>
        <taxon>Methanobacteriales</taxon>
        <taxon>Methanobacteriaceae</taxon>
        <taxon>Candidatus Methanobinarius</taxon>
    </lineage>
</organism>
<evidence type="ECO:0000313" key="1">
    <source>
        <dbReference type="EMBL" id="RBQ22271.1"/>
    </source>
</evidence>
<comment type="caution">
    <text evidence="1">The sequence shown here is derived from an EMBL/GenBank/DDBJ whole genome shotgun (WGS) entry which is preliminary data.</text>
</comment>
<protein>
    <recommendedName>
        <fullName evidence="3">Polymerase nucleotidyl transferase domain-containing protein</fullName>
    </recommendedName>
</protein>
<sequence>MKIRTRDFIYTTDDLFFASTNYLHPKDRFISFLRYIPDENGDREKNGRNYSKVSSEEAYSYLRKNHPEYLYYYDVSQVEMMGVPLDKVKDVIKPEERLNEIMASEKENPSNNPLLEKLLNVADFFHYIAGIDYNNLGISGSILPNLQKQTVSDIDFVIYGLENHGKAMKTFKKFKNKEIAIKIKKTNIVKKITLNSIKDSYWERIYNKRMKDSSLTKKEFCWYEDRKYNRGIINGTLFDILATRNWNEVQGIWGDTIYEPVGIAKIEATVEDVIDSFDNPATYKVNDINVLEVVKGNEDLIKQISEIASFTHTYAGQAVEKEEIIAKGKVEKVLKKKNSGNGKEEESYRLIVGTTRESIDEFIKLKNIPIN</sequence>
<dbReference type="Proteomes" id="UP000253099">
    <property type="component" value="Unassembled WGS sequence"/>
</dbReference>
<proteinExistence type="predicted"/>
<dbReference type="AlphaFoldDB" id="A0A366M7Q7"/>